<keyword evidence="6" id="KW-1185">Reference proteome</keyword>
<proteinExistence type="predicted"/>
<reference evidence="4" key="2">
    <citation type="submission" date="2024-04" db="EMBL/GenBank/DDBJ databases">
        <authorList>
            <person name="Chen Y."/>
            <person name="Shah S."/>
            <person name="Dougan E. K."/>
            <person name="Thang M."/>
            <person name="Chan C."/>
        </authorList>
    </citation>
    <scope>NUCLEOTIDE SEQUENCE [LARGE SCALE GENOMIC DNA]</scope>
</reference>
<feature type="compositionally biased region" description="Acidic residues" evidence="1">
    <location>
        <begin position="2841"/>
        <end position="2851"/>
    </location>
</feature>
<evidence type="ECO:0000256" key="1">
    <source>
        <dbReference type="SAM" id="MobiDB-lite"/>
    </source>
</evidence>
<evidence type="ECO:0000259" key="2">
    <source>
        <dbReference type="Pfam" id="PF13020"/>
    </source>
</evidence>
<feature type="compositionally biased region" description="Basic and acidic residues" evidence="1">
    <location>
        <begin position="3313"/>
        <end position="3333"/>
    </location>
</feature>
<organism evidence="3">
    <name type="scientific">Cladocopium goreaui</name>
    <dbReference type="NCBI Taxonomy" id="2562237"/>
    <lineage>
        <taxon>Eukaryota</taxon>
        <taxon>Sar</taxon>
        <taxon>Alveolata</taxon>
        <taxon>Dinophyceae</taxon>
        <taxon>Suessiales</taxon>
        <taxon>Symbiodiniaceae</taxon>
        <taxon>Cladocopium</taxon>
    </lineage>
</organism>
<name>A0A9P1BT10_9DINO</name>
<dbReference type="EMBL" id="CAMXCT030000446">
    <property type="protein sequence ID" value="CAL4766228.1"/>
    <property type="molecule type" value="Genomic_DNA"/>
</dbReference>
<evidence type="ECO:0000313" key="6">
    <source>
        <dbReference type="Proteomes" id="UP001152797"/>
    </source>
</evidence>
<dbReference type="InterPro" id="IPR024975">
    <property type="entry name" value="NOV_C"/>
</dbReference>
<gene>
    <name evidence="3" type="ORF">C1SCF055_LOCUS6908</name>
</gene>
<feature type="domain" description="Protein NO VEIN C-terminal" evidence="2">
    <location>
        <begin position="3426"/>
        <end position="3528"/>
    </location>
</feature>
<dbReference type="EMBL" id="CAMXCT020000446">
    <property type="protein sequence ID" value="CAL1132291.1"/>
    <property type="molecule type" value="Genomic_DNA"/>
</dbReference>
<evidence type="ECO:0000313" key="3">
    <source>
        <dbReference type="EMBL" id="CAI3978916.1"/>
    </source>
</evidence>
<comment type="caution">
    <text evidence="3">The sequence shown here is derived from an EMBL/GenBank/DDBJ whole genome shotgun (WGS) entry which is preliminary data.</text>
</comment>
<feature type="region of interest" description="Disordered" evidence="1">
    <location>
        <begin position="2834"/>
        <end position="2854"/>
    </location>
</feature>
<protein>
    <submittedName>
        <fullName evidence="5">Protein NO VEIN C-terminal domain-containing protein</fullName>
    </submittedName>
</protein>
<dbReference type="OrthoDB" id="1262810at2759"/>
<evidence type="ECO:0000313" key="4">
    <source>
        <dbReference type="EMBL" id="CAL1132291.1"/>
    </source>
</evidence>
<dbReference type="InterPro" id="IPR052957">
    <property type="entry name" value="Auxin_embryo_med"/>
</dbReference>
<dbReference type="Proteomes" id="UP001152797">
    <property type="component" value="Unassembled WGS sequence"/>
</dbReference>
<dbReference type="Pfam" id="PF13020">
    <property type="entry name" value="NOV_C"/>
    <property type="match status" value="1"/>
</dbReference>
<feature type="region of interest" description="Disordered" evidence="1">
    <location>
        <begin position="3227"/>
        <end position="3350"/>
    </location>
</feature>
<evidence type="ECO:0000313" key="5">
    <source>
        <dbReference type="EMBL" id="CAL4766228.1"/>
    </source>
</evidence>
<sequence>METAMHRNGLGSLLPFPLTPVSRQTGTRLVLPLSSSAGPLKKRGLRANDVATRALKDMRPTLLLFLQKLECVQAIDSSSGKTRTMTKEVLESDVGGSCQEIKLKSEESSNVQEVTEERWLVYTEPVQLESEAVTELRLGNSVDELTLWIGELEISVRRRSSTSGDGFTSEISLAGPRAAAAGSAAARERVESSPTGSSAWSVVGGSRQWSAEWKKALLEASTAAEILAVDLQCVEHLQRHLSAEVGAWTVRARLGRALRAGLAAKNKLEGVGTFERSPDIGVSNRIYVVLRGAPGVEPCICHSARRSLRVGSSGAMAAGAGGLAQADIEARVVEARAKGLLPALHFSATAVDGTVLWKAQAYVVRYRAGGFMVLVPGDAEVADFFEMAGPFDFYAHHQTSVQMENARGRALGTVDAVLVDCPWSALQFFKRASSLRGEAALFRLKFVHDGVTCRPSREGALFAAEAWIAETMDEEAAGEYMSCEEAIVVEAEAATAADPGQVHSVEQLQAHIQDLEVQLASLAQQRAAPAIHPPSQPAHGLLGAMPKAAGVPAQTMERLRSLAGAGPPRLGGHERRDRALGLTPNEGDAFETFQQEQELGATDGDELAQLTVDAFPDPMQKLLFLQMQQVTLLQKQVAARQPQDAIHAFLKISDNLVSIAQVVENNALMELGLNVGYLMASAYETGQRTGNREVAGFGAKGLIFVEQTALDEGKTSLSWLLTGLPEPNFSQVQMPRARSSLKPFSRLCNPSWVAANVGYLRDLDFLESKIRHTDKDATVPAAKAQVDAPVPKKPWPKKKNKGKEGGGGTAESAEVLASFAVGACNLPVTKTVPMLEPIYGLVLLPDGIGRPPSVYPQRDDGASLIDHFVRAPDVDVDELGRAAEKLANLCKTSFELSAPETLPSRVPLATTVTKEILAERIKWKLGPSFDPLPFLSDPVVHSAFLRPDVLRLPECDWPRMTRAQVHCKRSELLQLAQKWDALGACRLVTCDSIRRDEAVGMFAVSKDQQFDRLIVNPTVINSRQLSYTNFTKTLAPGALICLLRLEAHENLVISSDDLCEFYYTFKVSEDRAARNAIGMVFDSSEVCHLNCFDPKFAGQKLYICLGTLAMGDGLAVEIAQQSHFNLLRQLAGCLLEHEIIAYRQPIPRGPFYELLTIDDHIGLQKVSKLIPLSDQQTRDKEVFANSDMAYQQVGLTSHPGKRQRQAASATVLGAEVDGVLGRVSAPRSRVAMLMFVTAIVVQKQRTTRRILQSIIGTWVHVLLFRRVGFSVLESVFHEGVDIHMDEPFTLSRQSINELINLMILGPLFQTDLRTSICPEVFMMDASPSGGAICRHFLGHVAVEEIWRHTEQRGYYTQLQSGANLVLHELGLDHTETFGHVDPDLSEFGSTAVLNLSAAGEDVERAAYYCIELFAGQANWSRCHAEVGLHVHPGVERNAQGVRFGDLSDKKTFLELAYLAAEGKVKEWHAAPPCWSFGTLRRPRLRSKSQPAGFDMLDELTWEQTSISEFDRRCNPSCRAVYGKEPRVGEALSSFSAAYPIPLCEKMAMGSVAAHRRFAADETLHQRKVRLLQRPTLVTRASDRSILRAWFEDPDWVADLCETLQYKELFRYRFKKGGHINVLECRVYKSWLKHSAKRWGGHRLLGLLDSRVTMGAAAKGRSSSRALSRVLRSALGCVLGGGLYPGCLHVRSAWNRADGPSRGRDIEPPTAKPASWILALQRGELRPFELMLETSKWTRPVGRWVRLLLLIAGDVERNPGPASRAYHPRGELDLFGGLSRATTQRMQSCFCQFNEWLQRELGMSHDQAFESPEMCNLSLRAYGRMLYAAGRPRYQLVYTITAIQRFRSEFRSLLGGAWHVDRVWQLEQPGQCHAVLSAPIIRALLCLGLLWGWQHFVGVISIGFAGMLHPNEFIQMVRHDVVLLEDALLREQVMYIHVRNPKTARFARRPHAKIDDPAVILLVRCFFGSLPLQSKNSGVETPPGNFKEMNSGVETPPGNFKEMKLAFRLDKPAGVEQAYAWLPLRSYGLRFLIQADWRVPSSREAITEAVFNQRIRDQVPNAYAEAAKIFAAAALKAAGLDAPNESGTAWNQLEAGIEAARNVLVPLYTSIPRPGDATDFFQETDVKILRAVMDVAVILVRVPCPGVKESGSEGGSEDVHDQETAWRLELVTPRRAVRAELPEGVPASLSHLQQSIELLLAQADRYVEVGGMPARAAEGLRVPVLDADIALDCLQAMGRLHMQKVANDQLNALTDEDIEVLQLLLLIVAVAALKKPQLADDVRYLQIIPTEGGELVSLTAEEARGFKVYDVPPDMLGIEALLGAGQRLDPRLTQTARPEVREFLLGLGVEQVDGLAFFTNVLLPVLTSSEAPEAEKLLLATRQFKDLLAICEDQEKKDSLIETLRASDAGWWVLASVGTSDCEAVQVGGKTGRGLHVSPLPGKLADQVGVDWLAPASTYKNSEESEESEADWNAFWMLLGAAPVFQVQERQGDFHSDELERLLAAASTPDLAMEVVEVLEPHGEYYAQWLFKPDSQDEPSEIAQLLCTKPWLPTQGGEVVPMNLAWLPPEKPKSVEARFHFDACVSPFAQAWPALGVESSPSAATLIAIVECLRSKDKLRLKIPEMASLYSRMGSPGRQDPSGNQGGGSGGTLFNKIFGQKNLDRFIEEEQWVFIPNHPRPHRDFTGWFHSCPKMEHTGKFYGLKQLVFCDKAECLDGFAARAKDAMIDLMRQCLDKRVVANYYFGPKTLWPASWRDKGIKSNLHELLSRYNKSNLHELLSRYNIQEELDVSDYVRVYKAIDQRIEKGETSEVLDFIGQTFTRIALRVKNEIEEELHRQEGTEDQDESEEELTVEKSESLEMIRKELSDVRFIQAADESWQPLKKYQFIVSRKGAEKARIKGWPSDARRFFARPPRGVNPAANHSIVELMKRLGMRESPTLLKRASFVPLQGAGNFDSVRKELVEATRVIRDGMSERLKDEDRALFEEIETVVRELQIEEVQQLSVDQVLVIEKDRAAEAEIDTLDADEGVPRWLLEFKPTSGRATPIARIKALPAEVFFIGQEDRKLVLTFQGQLVMKDVSENLSKAVIWTSLQKLAPEYQTEFQQSKTGLTDKARTFMKHLRVAIETTRASRGSAASEFLELSHEESAGESQEDQSPALKADQSEDDPGLDMENMEKFLMLQEEFKDMKDEDYYASWGGGLEETADLDEVDSPAVEDLLEHAENALNYKRKRRTSKKELDQEKPGSSPKVPPSAPPDASGAGTSDASDVLSPNLPYDVAAEPLSGDGASRRGAGGGGSSNTEGSSDAKQAVGKRDEDTWTESGTRDFRDARAPRKNLQQEEEVEDSETVSRIVQAQRQQIASPRPYSFTRLARFCAAPVTTGQSSSFDITFTMRDFTPISTGGGESNAQVVGRNGEKIAQLSLESEGYQVLWLNEKEELGLPFDLLIRKTGDFSSLLVNGAVDKSQVEELASKVEEGQVEEFTFVEVKSTTKGDKGVERSIFDVSINEVVSMNNLGEHFWLLRTLRVPTGLEDGTETKVRIWPNAAKAVRDGEVKLLMVG</sequence>
<feature type="region of interest" description="Disordered" evidence="1">
    <location>
        <begin position="3137"/>
        <end position="3171"/>
    </location>
</feature>
<dbReference type="EMBL" id="CAMXCT010000446">
    <property type="protein sequence ID" value="CAI3978916.1"/>
    <property type="molecule type" value="Genomic_DNA"/>
</dbReference>
<reference evidence="3" key="1">
    <citation type="submission" date="2022-10" db="EMBL/GenBank/DDBJ databases">
        <authorList>
            <person name="Chen Y."/>
            <person name="Dougan E. K."/>
            <person name="Chan C."/>
            <person name="Rhodes N."/>
            <person name="Thang M."/>
        </authorList>
    </citation>
    <scope>NUCLEOTIDE SEQUENCE</scope>
</reference>
<dbReference type="PANTHER" id="PTHR32387">
    <property type="entry name" value="WU:FJ29H11"/>
    <property type="match status" value="1"/>
</dbReference>
<feature type="region of interest" description="Disordered" evidence="1">
    <location>
        <begin position="777"/>
        <end position="809"/>
    </location>
</feature>
<dbReference type="PANTHER" id="PTHR32387:SF0">
    <property type="entry name" value="PROTEIN NO VEIN"/>
    <property type="match status" value="1"/>
</dbReference>
<accession>A0A9P1BT10</accession>